<dbReference type="AlphaFoldDB" id="A0A917JJC1"/>
<evidence type="ECO:0000313" key="3">
    <source>
        <dbReference type="EMBL" id="GGI71086.1"/>
    </source>
</evidence>
<protein>
    <submittedName>
        <fullName evidence="3">DUF4873 domain-containing protein</fullName>
    </submittedName>
</protein>
<dbReference type="Proteomes" id="UP001500220">
    <property type="component" value="Unassembled WGS sequence"/>
</dbReference>
<dbReference type="RefSeq" id="WP_188984915.1">
    <property type="nucleotide sequence ID" value="NZ_BAAAHC010000024.1"/>
</dbReference>
<evidence type="ECO:0000259" key="1">
    <source>
        <dbReference type="Pfam" id="PF16170"/>
    </source>
</evidence>
<evidence type="ECO:0000313" key="2">
    <source>
        <dbReference type="EMBL" id="GAA0538170.1"/>
    </source>
</evidence>
<feature type="domain" description="DUF4873" evidence="1">
    <location>
        <begin position="6"/>
        <end position="96"/>
    </location>
</feature>
<reference evidence="3" key="3">
    <citation type="submission" date="2020-09" db="EMBL/GenBank/DDBJ databases">
        <authorList>
            <person name="Sun Q."/>
            <person name="Zhou Y."/>
        </authorList>
    </citation>
    <scope>NUCLEOTIDE SEQUENCE</scope>
    <source>
        <strain evidence="3">CGMCC 4.7206</strain>
    </source>
</reference>
<dbReference type="EMBL" id="BMMT01000001">
    <property type="protein sequence ID" value="GGI71086.1"/>
    <property type="molecule type" value="Genomic_DNA"/>
</dbReference>
<keyword evidence="5" id="KW-1185">Reference proteome</keyword>
<sequence length="101" mass="11320">MHDHDEDDYRGPATMRAGDREIAVRVVLRGHFQPIDGRFHWYGRVAAHESVDELAARHRQDVLLRTPDGEAVGTLSDPDPWGRYRITGTGHPPFPVPTALG</sequence>
<reference evidence="2" key="4">
    <citation type="submission" date="2023-12" db="EMBL/GenBank/DDBJ databases">
        <authorList>
            <person name="Sun Q."/>
            <person name="Inoue M."/>
        </authorList>
    </citation>
    <scope>NUCLEOTIDE SEQUENCE</scope>
    <source>
        <strain evidence="2">JCM 10664</strain>
    </source>
</reference>
<accession>A0A917JJC1</accession>
<gene>
    <name evidence="2" type="ORF">GCM10009545_46030</name>
    <name evidence="3" type="ORF">GCM10011581_05110</name>
</gene>
<evidence type="ECO:0000313" key="4">
    <source>
        <dbReference type="Proteomes" id="UP000597989"/>
    </source>
</evidence>
<name>A0A917JJC1_9PSEU</name>
<dbReference type="InterPro" id="IPR032371">
    <property type="entry name" value="DUF4873"/>
</dbReference>
<organism evidence="3 4">
    <name type="scientific">Saccharopolyspora thermophila</name>
    <dbReference type="NCBI Taxonomy" id="89367"/>
    <lineage>
        <taxon>Bacteria</taxon>
        <taxon>Bacillati</taxon>
        <taxon>Actinomycetota</taxon>
        <taxon>Actinomycetes</taxon>
        <taxon>Pseudonocardiales</taxon>
        <taxon>Pseudonocardiaceae</taxon>
        <taxon>Saccharopolyspora</taxon>
    </lineage>
</organism>
<proteinExistence type="predicted"/>
<reference evidence="2 5" key="2">
    <citation type="journal article" date="2019" name="Int. J. Syst. Evol. Microbiol.">
        <title>The Global Catalogue of Microorganisms (GCM) 10K type strain sequencing project: providing services to taxonomists for standard genome sequencing and annotation.</title>
        <authorList>
            <consortium name="The Broad Institute Genomics Platform"/>
            <consortium name="The Broad Institute Genome Sequencing Center for Infectious Disease"/>
            <person name="Wu L."/>
            <person name="Ma J."/>
        </authorList>
    </citation>
    <scope>NUCLEOTIDE SEQUENCE [LARGE SCALE GENOMIC DNA]</scope>
    <source>
        <strain evidence="2 5">JCM 10664</strain>
    </source>
</reference>
<evidence type="ECO:0000313" key="5">
    <source>
        <dbReference type="Proteomes" id="UP001500220"/>
    </source>
</evidence>
<reference evidence="3 4" key="1">
    <citation type="journal article" date="2014" name="Int. J. Syst. Evol. Microbiol.">
        <title>Complete genome sequence of Corynebacterium casei LMG S-19264T (=DSM 44701T), isolated from a smear-ripened cheese.</title>
        <authorList>
            <consortium name="US DOE Joint Genome Institute (JGI-PGF)"/>
            <person name="Walter F."/>
            <person name="Albersmeier A."/>
            <person name="Kalinowski J."/>
            <person name="Ruckert C."/>
        </authorList>
    </citation>
    <scope>NUCLEOTIDE SEQUENCE [LARGE SCALE GENOMIC DNA]</scope>
    <source>
        <strain evidence="3 4">CGMCC 4.7206</strain>
    </source>
</reference>
<dbReference type="Pfam" id="PF16170">
    <property type="entry name" value="DUF4873"/>
    <property type="match status" value="1"/>
</dbReference>
<dbReference type="EMBL" id="BAAAHC010000024">
    <property type="protein sequence ID" value="GAA0538170.1"/>
    <property type="molecule type" value="Genomic_DNA"/>
</dbReference>
<comment type="caution">
    <text evidence="3">The sequence shown here is derived from an EMBL/GenBank/DDBJ whole genome shotgun (WGS) entry which is preliminary data.</text>
</comment>
<dbReference type="Proteomes" id="UP000597989">
    <property type="component" value="Unassembled WGS sequence"/>
</dbReference>